<proteinExistence type="predicted"/>
<dbReference type="AlphaFoldDB" id="A0A7R9QM13"/>
<organism evidence="1">
    <name type="scientific">Medioppia subpectinata</name>
    <dbReference type="NCBI Taxonomy" id="1979941"/>
    <lineage>
        <taxon>Eukaryota</taxon>
        <taxon>Metazoa</taxon>
        <taxon>Ecdysozoa</taxon>
        <taxon>Arthropoda</taxon>
        <taxon>Chelicerata</taxon>
        <taxon>Arachnida</taxon>
        <taxon>Acari</taxon>
        <taxon>Acariformes</taxon>
        <taxon>Sarcoptiformes</taxon>
        <taxon>Oribatida</taxon>
        <taxon>Brachypylina</taxon>
        <taxon>Oppioidea</taxon>
        <taxon>Oppiidae</taxon>
        <taxon>Medioppia</taxon>
    </lineage>
</organism>
<reference evidence="1" key="1">
    <citation type="submission" date="2020-11" db="EMBL/GenBank/DDBJ databases">
        <authorList>
            <person name="Tran Van P."/>
        </authorList>
    </citation>
    <scope>NUCLEOTIDE SEQUENCE</scope>
</reference>
<accession>A0A7R9QM13</accession>
<dbReference type="EMBL" id="OC901344">
    <property type="protein sequence ID" value="CAD7649269.1"/>
    <property type="molecule type" value="Genomic_DNA"/>
</dbReference>
<keyword evidence="2" id="KW-1185">Reference proteome</keyword>
<feature type="non-terminal residue" evidence="1">
    <location>
        <position position="26"/>
    </location>
</feature>
<dbReference type="EMBL" id="CAJPIZ010046769">
    <property type="protein sequence ID" value="CAG2122362.1"/>
    <property type="molecule type" value="Genomic_DNA"/>
</dbReference>
<evidence type="ECO:0000313" key="2">
    <source>
        <dbReference type="Proteomes" id="UP000759131"/>
    </source>
</evidence>
<sequence>MTHKKFGIYKDFIELYAKLDKGLLTP</sequence>
<name>A0A7R9QM13_9ACAR</name>
<dbReference type="Proteomes" id="UP000759131">
    <property type="component" value="Unassembled WGS sequence"/>
</dbReference>
<protein>
    <submittedName>
        <fullName evidence="1">Uncharacterized protein</fullName>
    </submittedName>
</protein>
<evidence type="ECO:0000313" key="1">
    <source>
        <dbReference type="EMBL" id="CAD7649269.1"/>
    </source>
</evidence>
<gene>
    <name evidence="1" type="ORF">OSB1V03_LOCUS22308</name>
</gene>